<dbReference type="EMBL" id="SAYJ01000009">
    <property type="protein sequence ID" value="TXJ58423.1"/>
    <property type="molecule type" value="Genomic_DNA"/>
</dbReference>
<proteinExistence type="predicted"/>
<protein>
    <submittedName>
        <fullName evidence="1">Uncharacterized protein</fullName>
    </submittedName>
</protein>
<name>A0A5C8G906_9SPIR</name>
<dbReference type="RefSeq" id="WP_147527987.1">
    <property type="nucleotide sequence ID" value="NZ_SAYJ01000009.1"/>
</dbReference>
<gene>
    <name evidence="1" type="ORF">EPJ67_01565</name>
</gene>
<evidence type="ECO:0000313" key="1">
    <source>
        <dbReference type="EMBL" id="TXJ58423.1"/>
    </source>
</evidence>
<organism evidence="1 2">
    <name type="scientific">Brachyspira aalborgi</name>
    <dbReference type="NCBI Taxonomy" id="29522"/>
    <lineage>
        <taxon>Bacteria</taxon>
        <taxon>Pseudomonadati</taxon>
        <taxon>Spirochaetota</taxon>
        <taxon>Spirochaetia</taxon>
        <taxon>Brachyspirales</taxon>
        <taxon>Brachyspiraceae</taxon>
        <taxon>Brachyspira</taxon>
    </lineage>
</organism>
<comment type="caution">
    <text evidence="1">The sequence shown here is derived from an EMBL/GenBank/DDBJ whole genome shotgun (WGS) entry which is preliminary data.</text>
</comment>
<sequence>MKVEDLIGKKNYEKQLEKDSFQYRQPISRNTHSLKFINLLQETIDKKANSYKNNLISHIYIDKDNKHNKVFQLFFY</sequence>
<dbReference type="AlphaFoldDB" id="A0A5C8G906"/>
<dbReference type="Proteomes" id="UP000325013">
    <property type="component" value="Unassembled WGS sequence"/>
</dbReference>
<evidence type="ECO:0000313" key="2">
    <source>
        <dbReference type="Proteomes" id="UP000325013"/>
    </source>
</evidence>
<reference evidence="1 2" key="1">
    <citation type="journal article" date="1992" name="Lakartidningen">
        <title>[Penicillin V and not amoxicillin is the first choice preparation in acute otitis].</title>
        <authorList>
            <person name="Kamme C."/>
            <person name="Lundgren K."/>
            <person name="Prellner K."/>
        </authorList>
    </citation>
    <scope>NUCLEOTIDE SEQUENCE [LARGE SCALE GENOMIC DNA]</scope>
    <source>
        <strain evidence="1 2">PC2777IV</strain>
    </source>
</reference>
<accession>A0A5C8G906</accession>